<proteinExistence type="predicted"/>
<reference evidence="2 3" key="1">
    <citation type="journal article" date="2012" name="PLoS Pathog.">
        <title>Diverse lifestyles and strategies of plant pathogenesis encoded in the genomes of eighteen Dothideomycetes fungi.</title>
        <authorList>
            <person name="Ohm R.A."/>
            <person name="Feau N."/>
            <person name="Henrissat B."/>
            <person name="Schoch C.L."/>
            <person name="Horwitz B.A."/>
            <person name="Barry K.W."/>
            <person name="Condon B.J."/>
            <person name="Copeland A.C."/>
            <person name="Dhillon B."/>
            <person name="Glaser F."/>
            <person name="Hesse C.N."/>
            <person name="Kosti I."/>
            <person name="LaButti K."/>
            <person name="Lindquist E.A."/>
            <person name="Lucas S."/>
            <person name="Salamov A.A."/>
            <person name="Bradshaw R.E."/>
            <person name="Ciuffetti L."/>
            <person name="Hamelin R.C."/>
            <person name="Kema G.H.J."/>
            <person name="Lawrence C."/>
            <person name="Scott J.A."/>
            <person name="Spatafora J.W."/>
            <person name="Turgeon B.G."/>
            <person name="de Wit P.J.G.M."/>
            <person name="Zhong S."/>
            <person name="Goodwin S.B."/>
            <person name="Grigoriev I.V."/>
        </authorList>
    </citation>
    <scope>NUCLEOTIDE SEQUENCE [LARGE SCALE GENOMIC DNA]</scope>
    <source>
        <strain evidence="3">C5 / ATCC 48332 / race O</strain>
    </source>
</reference>
<accession>M2SMY3</accession>
<feature type="compositionally biased region" description="Polar residues" evidence="1">
    <location>
        <begin position="145"/>
        <end position="156"/>
    </location>
</feature>
<gene>
    <name evidence="2" type="ORF">COCHEDRAFT_1185877</name>
</gene>
<keyword evidence="3" id="KW-1185">Reference proteome</keyword>
<dbReference type="Proteomes" id="UP000016936">
    <property type="component" value="Unassembled WGS sequence"/>
</dbReference>
<reference evidence="3" key="2">
    <citation type="journal article" date="2013" name="PLoS Genet.">
        <title>Comparative genome structure, secondary metabolite, and effector coding capacity across Cochliobolus pathogens.</title>
        <authorList>
            <person name="Condon B.J."/>
            <person name="Leng Y."/>
            <person name="Wu D."/>
            <person name="Bushley K.E."/>
            <person name="Ohm R.A."/>
            <person name="Otillar R."/>
            <person name="Martin J."/>
            <person name="Schackwitz W."/>
            <person name="Grimwood J."/>
            <person name="MohdZainudin N."/>
            <person name="Xue C."/>
            <person name="Wang R."/>
            <person name="Manning V.A."/>
            <person name="Dhillon B."/>
            <person name="Tu Z.J."/>
            <person name="Steffenson B.J."/>
            <person name="Salamov A."/>
            <person name="Sun H."/>
            <person name="Lowry S."/>
            <person name="LaButti K."/>
            <person name="Han J."/>
            <person name="Copeland A."/>
            <person name="Lindquist E."/>
            <person name="Barry K."/>
            <person name="Schmutz J."/>
            <person name="Baker S.E."/>
            <person name="Ciuffetti L.M."/>
            <person name="Grigoriev I.V."/>
            <person name="Zhong S."/>
            <person name="Turgeon B.G."/>
        </authorList>
    </citation>
    <scope>NUCLEOTIDE SEQUENCE [LARGE SCALE GENOMIC DNA]</scope>
    <source>
        <strain evidence="3">C5 / ATCC 48332 / race O</strain>
    </source>
</reference>
<evidence type="ECO:0000256" key="1">
    <source>
        <dbReference type="SAM" id="MobiDB-lite"/>
    </source>
</evidence>
<evidence type="ECO:0000313" key="2">
    <source>
        <dbReference type="EMBL" id="EMD86700.1"/>
    </source>
</evidence>
<organism evidence="2 3">
    <name type="scientific">Cochliobolus heterostrophus (strain C5 / ATCC 48332 / race O)</name>
    <name type="common">Southern corn leaf blight fungus</name>
    <name type="synonym">Bipolaris maydis</name>
    <dbReference type="NCBI Taxonomy" id="701091"/>
    <lineage>
        <taxon>Eukaryota</taxon>
        <taxon>Fungi</taxon>
        <taxon>Dikarya</taxon>
        <taxon>Ascomycota</taxon>
        <taxon>Pezizomycotina</taxon>
        <taxon>Dothideomycetes</taxon>
        <taxon>Pleosporomycetidae</taxon>
        <taxon>Pleosporales</taxon>
        <taxon>Pleosporineae</taxon>
        <taxon>Pleosporaceae</taxon>
        <taxon>Bipolaris</taxon>
    </lineage>
</organism>
<dbReference type="EMBL" id="KB445584">
    <property type="protein sequence ID" value="EMD86700.1"/>
    <property type="molecule type" value="Genomic_DNA"/>
</dbReference>
<dbReference type="AlphaFoldDB" id="M2SMY3"/>
<protein>
    <submittedName>
        <fullName evidence="2">Uncharacterized protein</fullName>
    </submittedName>
</protein>
<sequence>MADHNSPKDVIVSSDLFSETEDDFEQEIRARCHKPQDPIDVAMYPRDYPINSMATRQSTWLEDAATSDPDVYFRYLKQKILGLHARMQMMWDDAFANTTPADYTHPPHVGSQSSAANIARDLTTSPKWECMQALVGTCRLRRESGGNTRPSLSTSPPHLHRTR</sequence>
<name>M2SMY3_COCH5</name>
<evidence type="ECO:0000313" key="3">
    <source>
        <dbReference type="Proteomes" id="UP000016936"/>
    </source>
</evidence>
<dbReference type="HOGENOM" id="CLU_1626873_0_0_1"/>
<feature type="region of interest" description="Disordered" evidence="1">
    <location>
        <begin position="141"/>
        <end position="163"/>
    </location>
</feature>